<feature type="compositionally biased region" description="Basic and acidic residues" evidence="1">
    <location>
        <begin position="237"/>
        <end position="256"/>
    </location>
</feature>
<comment type="caution">
    <text evidence="2">The sequence shown here is derived from an EMBL/GenBank/DDBJ whole genome shotgun (WGS) entry which is preliminary data.</text>
</comment>
<dbReference type="Proteomes" id="UP001303760">
    <property type="component" value="Unassembled WGS sequence"/>
</dbReference>
<dbReference type="EMBL" id="MU860297">
    <property type="protein sequence ID" value="KAK4235111.1"/>
    <property type="molecule type" value="Genomic_DNA"/>
</dbReference>
<feature type="region of interest" description="Disordered" evidence="1">
    <location>
        <begin position="1"/>
        <end position="79"/>
    </location>
</feature>
<keyword evidence="3" id="KW-1185">Reference proteome</keyword>
<feature type="compositionally biased region" description="Polar residues" evidence="1">
    <location>
        <begin position="190"/>
        <end position="200"/>
    </location>
</feature>
<evidence type="ECO:0000313" key="2">
    <source>
        <dbReference type="EMBL" id="KAK4235111.1"/>
    </source>
</evidence>
<reference evidence="2" key="1">
    <citation type="journal article" date="2023" name="Mol. Phylogenet. Evol.">
        <title>Genome-scale phylogeny and comparative genomics of the fungal order Sordariales.</title>
        <authorList>
            <person name="Hensen N."/>
            <person name="Bonometti L."/>
            <person name="Westerberg I."/>
            <person name="Brannstrom I.O."/>
            <person name="Guillou S."/>
            <person name="Cros-Aarteil S."/>
            <person name="Calhoun S."/>
            <person name="Haridas S."/>
            <person name="Kuo A."/>
            <person name="Mondo S."/>
            <person name="Pangilinan J."/>
            <person name="Riley R."/>
            <person name="LaButti K."/>
            <person name="Andreopoulos B."/>
            <person name="Lipzen A."/>
            <person name="Chen C."/>
            <person name="Yan M."/>
            <person name="Daum C."/>
            <person name="Ng V."/>
            <person name="Clum A."/>
            <person name="Steindorff A."/>
            <person name="Ohm R.A."/>
            <person name="Martin F."/>
            <person name="Silar P."/>
            <person name="Natvig D.O."/>
            <person name="Lalanne C."/>
            <person name="Gautier V."/>
            <person name="Ament-Velasquez S.L."/>
            <person name="Kruys A."/>
            <person name="Hutchinson M.I."/>
            <person name="Powell A.J."/>
            <person name="Barry K."/>
            <person name="Miller A.N."/>
            <person name="Grigoriev I.V."/>
            <person name="Debuchy R."/>
            <person name="Gladieux P."/>
            <person name="Hiltunen Thoren M."/>
            <person name="Johannesson H."/>
        </authorList>
    </citation>
    <scope>NUCLEOTIDE SEQUENCE</scope>
    <source>
        <strain evidence="2">CBS 532.94</strain>
    </source>
</reference>
<accession>A0AAN7H4V2</accession>
<evidence type="ECO:0000256" key="1">
    <source>
        <dbReference type="SAM" id="MobiDB-lite"/>
    </source>
</evidence>
<organism evidence="2 3">
    <name type="scientific">Achaetomium macrosporum</name>
    <dbReference type="NCBI Taxonomy" id="79813"/>
    <lineage>
        <taxon>Eukaryota</taxon>
        <taxon>Fungi</taxon>
        <taxon>Dikarya</taxon>
        <taxon>Ascomycota</taxon>
        <taxon>Pezizomycotina</taxon>
        <taxon>Sordariomycetes</taxon>
        <taxon>Sordariomycetidae</taxon>
        <taxon>Sordariales</taxon>
        <taxon>Chaetomiaceae</taxon>
        <taxon>Achaetomium</taxon>
    </lineage>
</organism>
<sequence>MLLVSLPNRPYRYQHHQRQQPEPNTVSDNTPDTPPPLRPERMQNKQGTADPTRQGSARRKPRPGAILVRSRPSPAAAPGFTARDLTRWYEHKHIPEVLATGGVGFAVRYQLRLPQEGEKQQQGQQQQQLPSLGRTGTKRKRRQQKVEGGGLREKRKRAGNPQDPESVSGSGSGSDTPTPEDAADREEGNQNKNQQSPSAETQMPFLAVYWLGDMGWLHEEGCPFWGVSLALDDEKSDEQLGRDRGDADSKGERRSRSVVEVAEFEAGFWEVVGRVDFGEGGRSATEAEGPAKHLVLVYLDAEHGDGKDAETVLRASWPGLIAARRVRSTLFKTDPTRPCPPAAKGLKEEGGIRQCEKNYLCLHEVLGDTIDMTAVLGADALHYTLLRAFGEQEHLENETP</sequence>
<feature type="region of interest" description="Disordered" evidence="1">
    <location>
        <begin position="116"/>
        <end position="200"/>
    </location>
</feature>
<name>A0AAN7H4V2_9PEZI</name>
<reference evidence="2" key="2">
    <citation type="submission" date="2023-05" db="EMBL/GenBank/DDBJ databases">
        <authorList>
            <consortium name="Lawrence Berkeley National Laboratory"/>
            <person name="Steindorff A."/>
            <person name="Hensen N."/>
            <person name="Bonometti L."/>
            <person name="Westerberg I."/>
            <person name="Brannstrom I.O."/>
            <person name="Guillou S."/>
            <person name="Cros-Aarteil S."/>
            <person name="Calhoun S."/>
            <person name="Haridas S."/>
            <person name="Kuo A."/>
            <person name="Mondo S."/>
            <person name="Pangilinan J."/>
            <person name="Riley R."/>
            <person name="Labutti K."/>
            <person name="Andreopoulos B."/>
            <person name="Lipzen A."/>
            <person name="Chen C."/>
            <person name="Yanf M."/>
            <person name="Daum C."/>
            <person name="Ng V."/>
            <person name="Clum A."/>
            <person name="Ohm R."/>
            <person name="Martin F."/>
            <person name="Silar P."/>
            <person name="Natvig D."/>
            <person name="Lalanne C."/>
            <person name="Gautier V."/>
            <person name="Ament-Velasquez S.L."/>
            <person name="Kruys A."/>
            <person name="Hutchinson M.I."/>
            <person name="Powell A.J."/>
            <person name="Barry K."/>
            <person name="Miller A.N."/>
            <person name="Grigoriev I.V."/>
            <person name="Debuchy R."/>
            <person name="Gladieux P."/>
            <person name="Thoren M.H."/>
            <person name="Johannesson H."/>
        </authorList>
    </citation>
    <scope>NUCLEOTIDE SEQUENCE</scope>
    <source>
        <strain evidence="2">CBS 532.94</strain>
    </source>
</reference>
<protein>
    <submittedName>
        <fullName evidence="2">Uncharacterized protein</fullName>
    </submittedName>
</protein>
<feature type="compositionally biased region" description="Polar residues" evidence="1">
    <location>
        <begin position="22"/>
        <end position="31"/>
    </location>
</feature>
<dbReference type="AlphaFoldDB" id="A0AAN7H4V2"/>
<evidence type="ECO:0000313" key="3">
    <source>
        <dbReference type="Proteomes" id="UP001303760"/>
    </source>
</evidence>
<gene>
    <name evidence="2" type="ORF">C8A03DRAFT_37072</name>
</gene>
<proteinExistence type="predicted"/>
<feature type="compositionally biased region" description="Polar residues" evidence="1">
    <location>
        <begin position="44"/>
        <end position="55"/>
    </location>
</feature>
<feature type="region of interest" description="Disordered" evidence="1">
    <location>
        <begin position="236"/>
        <end position="256"/>
    </location>
</feature>